<dbReference type="EMBL" id="CAINUL010000002">
    <property type="protein sequence ID" value="CAD0108412.1"/>
    <property type="molecule type" value="Genomic_DNA"/>
</dbReference>
<sequence length="329" mass="35455">MVYTSITPAALCPIILLGLSKHIYAQTLQGCAAVDCPNRYVDMLSPTCQVESTDMRLVGLLSTESQLAQTDLTWTIGDSGLQSTIQGDERTVTRSFYLGTPEKLDLTSSDLAFKGCAIFIISPETGAYQVYDQGASQYVNTASCVGSLGETCVGDLTARVEQLARLSSESNAYTFCRNIADALQETPPSSCYILSQKPRIEAVVLTGSSAPKTITLGENSTSNCWPTLPKTNDLTKVFEHDHVAQLNETVPWLGYTPLITVLAPFDNITESEVEVNLTCMKIVDSDDFSASTETNGTGTADREGDANSIRCDSSTFVAFLMAVWLVASI</sequence>
<reference evidence="2" key="1">
    <citation type="submission" date="2020-06" db="EMBL/GenBank/DDBJ databases">
        <authorList>
            <person name="Onetto C."/>
        </authorList>
    </citation>
    <scope>NUCLEOTIDE SEQUENCE</scope>
</reference>
<comment type="caution">
    <text evidence="2">The sequence shown here is derived from an EMBL/GenBank/DDBJ whole genome shotgun (WGS) entry which is preliminary data.</text>
</comment>
<protein>
    <submittedName>
        <fullName evidence="2">Uncharacterized protein</fullName>
    </submittedName>
</protein>
<dbReference type="AlphaFoldDB" id="A0A9N8KHC4"/>
<accession>A0A9N8KHC4</accession>
<evidence type="ECO:0000313" key="3">
    <source>
        <dbReference type="Proteomes" id="UP000745764"/>
    </source>
</evidence>
<evidence type="ECO:0000256" key="1">
    <source>
        <dbReference type="SAM" id="SignalP"/>
    </source>
</evidence>
<dbReference type="OrthoDB" id="4154404at2759"/>
<organism evidence="2 3">
    <name type="scientific">Aureobasidium uvarum</name>
    <dbReference type="NCBI Taxonomy" id="2773716"/>
    <lineage>
        <taxon>Eukaryota</taxon>
        <taxon>Fungi</taxon>
        <taxon>Dikarya</taxon>
        <taxon>Ascomycota</taxon>
        <taxon>Pezizomycotina</taxon>
        <taxon>Dothideomycetes</taxon>
        <taxon>Dothideomycetidae</taxon>
        <taxon>Dothideales</taxon>
        <taxon>Saccotheciaceae</taxon>
        <taxon>Aureobasidium</taxon>
    </lineage>
</organism>
<keyword evidence="1" id="KW-0732">Signal</keyword>
<name>A0A9N8KHC4_9PEZI</name>
<gene>
    <name evidence="2" type="ORF">AWRI4620_LOCUS2667</name>
</gene>
<evidence type="ECO:0000313" key="2">
    <source>
        <dbReference type="EMBL" id="CAD0108412.1"/>
    </source>
</evidence>
<feature type="signal peptide" evidence="1">
    <location>
        <begin position="1"/>
        <end position="25"/>
    </location>
</feature>
<feature type="chain" id="PRO_5040247022" evidence="1">
    <location>
        <begin position="26"/>
        <end position="329"/>
    </location>
</feature>
<dbReference type="Proteomes" id="UP000745764">
    <property type="component" value="Unassembled WGS sequence"/>
</dbReference>
<keyword evidence="3" id="KW-1185">Reference proteome</keyword>
<proteinExistence type="predicted"/>